<name>A0AAN7BSC9_9PEZI</name>
<evidence type="ECO:0000313" key="2">
    <source>
        <dbReference type="Proteomes" id="UP001301958"/>
    </source>
</evidence>
<keyword evidence="2" id="KW-1185">Reference proteome</keyword>
<reference evidence="1" key="2">
    <citation type="submission" date="2023-05" db="EMBL/GenBank/DDBJ databases">
        <authorList>
            <consortium name="Lawrence Berkeley National Laboratory"/>
            <person name="Steindorff A."/>
            <person name="Hensen N."/>
            <person name="Bonometti L."/>
            <person name="Westerberg I."/>
            <person name="Brannstrom I.O."/>
            <person name="Guillou S."/>
            <person name="Cros-Aarteil S."/>
            <person name="Calhoun S."/>
            <person name="Haridas S."/>
            <person name="Kuo A."/>
            <person name="Mondo S."/>
            <person name="Pangilinan J."/>
            <person name="Riley R."/>
            <person name="Labutti K."/>
            <person name="Andreopoulos B."/>
            <person name="Lipzen A."/>
            <person name="Chen C."/>
            <person name="Yanf M."/>
            <person name="Daum C."/>
            <person name="Ng V."/>
            <person name="Clum A."/>
            <person name="Ohm R."/>
            <person name="Martin F."/>
            <person name="Silar P."/>
            <person name="Natvig D."/>
            <person name="Lalanne C."/>
            <person name="Gautier V."/>
            <person name="Ament-Velasquez S.L."/>
            <person name="Kruys A."/>
            <person name="Hutchinson M.I."/>
            <person name="Powell A.J."/>
            <person name="Barry K."/>
            <person name="Miller A.N."/>
            <person name="Grigoriev I.V."/>
            <person name="Debuchy R."/>
            <person name="Gladieux P."/>
            <person name="Thoren M.H."/>
            <person name="Johannesson H."/>
        </authorList>
    </citation>
    <scope>NUCLEOTIDE SEQUENCE</scope>
    <source>
        <strain evidence="1">CBS 990.96</strain>
    </source>
</reference>
<reference evidence="1" key="1">
    <citation type="journal article" date="2023" name="Mol. Phylogenet. Evol.">
        <title>Genome-scale phylogeny and comparative genomics of the fungal order Sordariales.</title>
        <authorList>
            <person name="Hensen N."/>
            <person name="Bonometti L."/>
            <person name="Westerberg I."/>
            <person name="Brannstrom I.O."/>
            <person name="Guillou S."/>
            <person name="Cros-Aarteil S."/>
            <person name="Calhoun S."/>
            <person name="Haridas S."/>
            <person name="Kuo A."/>
            <person name="Mondo S."/>
            <person name="Pangilinan J."/>
            <person name="Riley R."/>
            <person name="LaButti K."/>
            <person name="Andreopoulos B."/>
            <person name="Lipzen A."/>
            <person name="Chen C."/>
            <person name="Yan M."/>
            <person name="Daum C."/>
            <person name="Ng V."/>
            <person name="Clum A."/>
            <person name="Steindorff A."/>
            <person name="Ohm R.A."/>
            <person name="Martin F."/>
            <person name="Silar P."/>
            <person name="Natvig D.O."/>
            <person name="Lalanne C."/>
            <person name="Gautier V."/>
            <person name="Ament-Velasquez S.L."/>
            <person name="Kruys A."/>
            <person name="Hutchinson M.I."/>
            <person name="Powell A.J."/>
            <person name="Barry K."/>
            <person name="Miller A.N."/>
            <person name="Grigoriev I.V."/>
            <person name="Debuchy R."/>
            <person name="Gladieux P."/>
            <person name="Hiltunen Thoren M."/>
            <person name="Johannesson H."/>
        </authorList>
    </citation>
    <scope>NUCLEOTIDE SEQUENCE</scope>
    <source>
        <strain evidence="1">CBS 990.96</strain>
    </source>
</reference>
<protein>
    <recommendedName>
        <fullName evidence="3">DUF1993 domain-containing protein</fullName>
    </recommendedName>
</protein>
<dbReference type="AlphaFoldDB" id="A0AAN7BSC9"/>
<evidence type="ECO:0008006" key="3">
    <source>
        <dbReference type="Google" id="ProtNLM"/>
    </source>
</evidence>
<proteinExistence type="predicted"/>
<dbReference type="EMBL" id="MU865316">
    <property type="protein sequence ID" value="KAK4228625.1"/>
    <property type="molecule type" value="Genomic_DNA"/>
</dbReference>
<accession>A0AAN7BSC9</accession>
<gene>
    <name evidence="1" type="ORF">QBC38DRAFT_474419</name>
</gene>
<dbReference type="InterPro" id="IPR018531">
    <property type="entry name" value="DUF1993"/>
</dbReference>
<dbReference type="PANTHER" id="PTHR36922:SF1">
    <property type="entry name" value="DUF1993 DOMAIN-CONTAINING PROTEIN"/>
    <property type="match status" value="1"/>
</dbReference>
<dbReference type="InterPro" id="IPR034660">
    <property type="entry name" value="DinB/YfiT-like"/>
</dbReference>
<dbReference type="SUPFAM" id="SSF109854">
    <property type="entry name" value="DinB/YfiT-like putative metalloenzymes"/>
    <property type="match status" value="1"/>
</dbReference>
<dbReference type="Proteomes" id="UP001301958">
    <property type="component" value="Unassembled WGS sequence"/>
</dbReference>
<sequence>MSESPLYDFSIPIFRNGLLTLSRILKKAEAFAKANNLDPNDVYPQARLIEDQLPLVFQIQNATKTIRVNVDRLMRLDSAPFEDTEKTFQDLHARIEVAAKLLEEVDPKVVKGREDIIVDLLAGGCPIKLSVSQAVQLHGIPNFLFHITTAYSILRAHGVPLGKADFICSFVGL</sequence>
<dbReference type="Gene3D" id="1.20.120.450">
    <property type="entry name" value="dinb family like domain"/>
    <property type="match status" value="1"/>
</dbReference>
<dbReference type="PANTHER" id="PTHR36922">
    <property type="entry name" value="BLL2446 PROTEIN"/>
    <property type="match status" value="1"/>
</dbReference>
<dbReference type="Pfam" id="PF09351">
    <property type="entry name" value="DUF1993"/>
    <property type="match status" value="1"/>
</dbReference>
<comment type="caution">
    <text evidence="1">The sequence shown here is derived from an EMBL/GenBank/DDBJ whole genome shotgun (WGS) entry which is preliminary data.</text>
</comment>
<evidence type="ECO:0000313" key="1">
    <source>
        <dbReference type="EMBL" id="KAK4228625.1"/>
    </source>
</evidence>
<organism evidence="1 2">
    <name type="scientific">Podospora fimiseda</name>
    <dbReference type="NCBI Taxonomy" id="252190"/>
    <lineage>
        <taxon>Eukaryota</taxon>
        <taxon>Fungi</taxon>
        <taxon>Dikarya</taxon>
        <taxon>Ascomycota</taxon>
        <taxon>Pezizomycotina</taxon>
        <taxon>Sordariomycetes</taxon>
        <taxon>Sordariomycetidae</taxon>
        <taxon>Sordariales</taxon>
        <taxon>Podosporaceae</taxon>
        <taxon>Podospora</taxon>
    </lineage>
</organism>